<dbReference type="GeneID" id="57090073"/>
<dbReference type="EMBL" id="BAYM01000089">
    <property type="protein sequence ID" value="GAN36888.1"/>
    <property type="molecule type" value="Genomic_DNA"/>
</dbReference>
<dbReference type="GO" id="GO:0016853">
    <property type="term" value="F:isomerase activity"/>
    <property type="evidence" value="ECO:0007669"/>
    <property type="project" value="InterPro"/>
</dbReference>
<dbReference type="PANTHER" id="PTHR11122">
    <property type="entry name" value="APOSPORY-ASSOCIATED PROTEIN C-RELATED"/>
    <property type="match status" value="1"/>
</dbReference>
<dbReference type="InterPro" id="IPR011013">
    <property type="entry name" value="Gal_mutarotase_sf_dom"/>
</dbReference>
<accession>A0A0C9QE07</accession>
<evidence type="ECO:0000313" key="2">
    <source>
        <dbReference type="Proteomes" id="UP000032552"/>
    </source>
</evidence>
<dbReference type="GO" id="GO:0030246">
    <property type="term" value="F:carbohydrate binding"/>
    <property type="evidence" value="ECO:0007669"/>
    <property type="project" value="InterPro"/>
</dbReference>
<dbReference type="Gene3D" id="2.70.98.10">
    <property type="match status" value="1"/>
</dbReference>
<dbReference type="SUPFAM" id="SSF74650">
    <property type="entry name" value="Galactose mutarotase-like"/>
    <property type="match status" value="1"/>
</dbReference>
<dbReference type="InterPro" id="IPR037481">
    <property type="entry name" value="LacX"/>
</dbReference>
<dbReference type="GO" id="GO:0005975">
    <property type="term" value="P:carbohydrate metabolic process"/>
    <property type="evidence" value="ECO:0007669"/>
    <property type="project" value="InterPro"/>
</dbReference>
<dbReference type="Proteomes" id="UP000032552">
    <property type="component" value="Unassembled WGS sequence"/>
</dbReference>
<protein>
    <submittedName>
        <fullName evidence="1">Galactose mutarotase</fullName>
    </submittedName>
</protein>
<dbReference type="PANTHER" id="PTHR11122:SF13">
    <property type="entry name" value="GLUCOSE-6-PHOSPHATE 1-EPIMERASE"/>
    <property type="match status" value="1"/>
</dbReference>
<dbReference type="RefSeq" id="WP_003565426.1">
    <property type="nucleotide sequence ID" value="NZ_BAYM01000089.1"/>
</dbReference>
<dbReference type="InterPro" id="IPR014718">
    <property type="entry name" value="GH-type_carb-bd"/>
</dbReference>
<organism evidence="1 2">
    <name type="scientific">Lacticaseibacillus paracasei NRIC 0644</name>
    <dbReference type="NCBI Taxonomy" id="1435038"/>
    <lineage>
        <taxon>Bacteria</taxon>
        <taxon>Bacillati</taxon>
        <taxon>Bacillota</taxon>
        <taxon>Bacilli</taxon>
        <taxon>Lactobacillales</taxon>
        <taxon>Lactobacillaceae</taxon>
        <taxon>Lacticaseibacillus</taxon>
    </lineage>
</organism>
<comment type="caution">
    <text evidence="1">The sequence shown here is derived from an EMBL/GenBank/DDBJ whole genome shotgun (WGS) entry which is preliminary data.</text>
</comment>
<dbReference type="AlphaFoldDB" id="A0A0C9QE07"/>
<dbReference type="Pfam" id="PF01263">
    <property type="entry name" value="Aldose_epim"/>
    <property type="match status" value="1"/>
</dbReference>
<reference evidence="2" key="1">
    <citation type="submission" date="2014-05" db="EMBL/GenBank/DDBJ databases">
        <title>Whole genome sequencing of Lactobacillus casei NRIC0644.</title>
        <authorList>
            <person name="Atarashi H."/>
            <person name="Yoshida Y."/>
            <person name="Fujimura S."/>
            <person name="Tanaka N."/>
            <person name="Shiwa Y."/>
            <person name="Yoshikawa H."/>
            <person name="Okada S."/>
            <person name="Nakagawa J."/>
        </authorList>
    </citation>
    <scope>NUCLEOTIDE SEQUENCE [LARGE SCALE GENOMIC DNA]</scope>
    <source>
        <strain evidence="2">NRIC0644</strain>
    </source>
</reference>
<name>A0A0C9QE07_LACPA</name>
<dbReference type="InterPro" id="IPR008183">
    <property type="entry name" value="Aldose_1/G6P_1-epimerase"/>
</dbReference>
<proteinExistence type="predicted"/>
<gene>
    <name evidence="1" type="ORF">LC0644_1477</name>
</gene>
<evidence type="ECO:0000313" key="1">
    <source>
        <dbReference type="EMBL" id="GAN36888.1"/>
    </source>
</evidence>
<dbReference type="CDD" id="cd09024">
    <property type="entry name" value="Aldose_epim_lacX"/>
    <property type="match status" value="1"/>
</dbReference>
<sequence>MVTIANDFLTVKISRHGAELTSIKDNLTGRERLWQADPAVWGRHAPVLFPIVGALADNQYHYAGKTYHMGQHGFARDRDFTVLSATPFKASFVLKDDDKTRAMYPFAFRLIITFALENNNLHVTYHVDNPDKSEPLFFSIGGHPGFKVPMTPDTQFSDYYLNFKPRKSLVQIPLVAGEGIDYTHRTLAATDANLALTHETFDHDALIFALLGKTTFNLVSDKTKHGVSVTMTDTPYLGVWSPYPTTGDFVCIEPWWGIADTIGSTGDLTRKLGINRLEPGTAFEKGYMISIF</sequence>